<keyword evidence="1" id="KW-1133">Transmembrane helix</keyword>
<feature type="transmembrane region" description="Helical" evidence="1">
    <location>
        <begin position="69"/>
        <end position="88"/>
    </location>
</feature>
<dbReference type="Proteomes" id="UP001272515">
    <property type="component" value="Unassembled WGS sequence"/>
</dbReference>
<dbReference type="InterPro" id="IPR010718">
    <property type="entry name" value="DUF1294"/>
</dbReference>
<dbReference type="EMBL" id="JAWJZB010000005">
    <property type="protein sequence ID" value="MDV5088201.1"/>
    <property type="molecule type" value="Genomic_DNA"/>
</dbReference>
<accession>A0ABU3Z909</accession>
<protein>
    <submittedName>
        <fullName evidence="2">DUF1294 domain-containing protein</fullName>
    </submittedName>
</protein>
<name>A0ABU3Z909_9FIRM</name>
<feature type="transmembrane region" description="Helical" evidence="1">
    <location>
        <begin position="6"/>
        <end position="22"/>
    </location>
</feature>
<evidence type="ECO:0000256" key="1">
    <source>
        <dbReference type="SAM" id="Phobius"/>
    </source>
</evidence>
<proteinExistence type="predicted"/>
<evidence type="ECO:0000313" key="3">
    <source>
        <dbReference type="Proteomes" id="UP001272515"/>
    </source>
</evidence>
<keyword evidence="1" id="KW-0812">Transmembrane</keyword>
<dbReference type="RefSeq" id="WP_317329843.1">
    <property type="nucleotide sequence ID" value="NZ_JAWJZA010000004.1"/>
</dbReference>
<keyword evidence="3" id="KW-1185">Reference proteome</keyword>
<sequence>MENNFLIGIGVWNCIVFLIYGLDKWLAIQDKQRISEFTLIFLAFSFSGVGALVGMALWRHKTLKWKFRILIPIAFLWQVFAMGYRYALLS</sequence>
<organism evidence="2 3">
    <name type="scientific">Veillonella absiana</name>
    <dbReference type="NCBI Taxonomy" id="3079305"/>
    <lineage>
        <taxon>Bacteria</taxon>
        <taxon>Bacillati</taxon>
        <taxon>Bacillota</taxon>
        <taxon>Negativicutes</taxon>
        <taxon>Veillonellales</taxon>
        <taxon>Veillonellaceae</taxon>
        <taxon>Veillonella</taxon>
    </lineage>
</organism>
<dbReference type="Pfam" id="PF06961">
    <property type="entry name" value="DUF1294"/>
    <property type="match status" value="1"/>
</dbReference>
<keyword evidence="1" id="KW-0472">Membrane</keyword>
<reference evidence="2 3" key="1">
    <citation type="submission" date="2023-10" db="EMBL/GenBank/DDBJ databases">
        <title>Veillonella sp. nov., isolated from a pig farm feces dump.</title>
        <authorList>
            <person name="Chang Y.-H."/>
        </authorList>
    </citation>
    <scope>NUCLEOTIDE SEQUENCE [LARGE SCALE GENOMIC DNA]</scope>
    <source>
        <strain evidence="2 3">YH-vei2233</strain>
    </source>
</reference>
<gene>
    <name evidence="2" type="ORF">RVY80_04980</name>
</gene>
<feature type="transmembrane region" description="Helical" evidence="1">
    <location>
        <begin position="34"/>
        <end position="57"/>
    </location>
</feature>
<evidence type="ECO:0000313" key="2">
    <source>
        <dbReference type="EMBL" id="MDV5088201.1"/>
    </source>
</evidence>
<comment type="caution">
    <text evidence="2">The sequence shown here is derived from an EMBL/GenBank/DDBJ whole genome shotgun (WGS) entry which is preliminary data.</text>
</comment>